<evidence type="ECO:0000313" key="2">
    <source>
        <dbReference type="EMBL" id="GAX79125.1"/>
    </source>
</evidence>
<dbReference type="Proteomes" id="UP000232323">
    <property type="component" value="Unassembled WGS sequence"/>
</dbReference>
<dbReference type="PANTHER" id="PTHR14534">
    <property type="entry name" value="VACUOLAR IMPORT AND DEGRADATION PROTEIN 24"/>
    <property type="match status" value="1"/>
</dbReference>
<gene>
    <name evidence="2" type="ORF">CEUSTIGMA_g6565.t1</name>
</gene>
<evidence type="ECO:0000256" key="1">
    <source>
        <dbReference type="ARBA" id="ARBA00061469"/>
    </source>
</evidence>
<name>A0A250X7T5_9CHLO</name>
<proteinExistence type="inferred from homology"/>
<dbReference type="GO" id="GO:0045721">
    <property type="term" value="P:negative regulation of gluconeogenesis"/>
    <property type="evidence" value="ECO:0007669"/>
    <property type="project" value="TreeGrafter"/>
</dbReference>
<dbReference type="InterPro" id="IPR018618">
    <property type="entry name" value="GID4/10-like"/>
</dbReference>
<dbReference type="PANTHER" id="PTHR14534:SF3">
    <property type="entry name" value="GID COMPLEX SUBUNIT 4 HOMOLOG"/>
    <property type="match status" value="1"/>
</dbReference>
<dbReference type="GO" id="GO:0005773">
    <property type="term" value="C:vacuole"/>
    <property type="evidence" value="ECO:0007669"/>
    <property type="project" value="GOC"/>
</dbReference>
<sequence length="292" mass="32502">MPVITTSEQLVTYPVRRINVQRELRRDRSVAPSELLDNLRRASNRLSYRLVDFVDEACLSDGEGGLSEGGPSEEPAGLSCEPEEFDALESLLQNTAPGPQSCSYLSAGQSFSGIQRLSTSTSSTRPEDWRLVVRIQGIDLSKGYVCGVMEATNIPQAASTVVTFWEGEVVDNMHHTFFTQKWGATRDIDLKHWRKFQEGFSEMNSEVVRCAGRSTQLSTSPFVFMRWKEILFASHESFGLTIAGFYYVCLDRRSGSISGYYFDPNSAPFQYISLEPVTSPNGGMSFGAYALC</sequence>
<dbReference type="AlphaFoldDB" id="A0A250X7T5"/>
<comment type="similarity">
    <text evidence="1">Belongs to the GID4/VID24 family.</text>
</comment>
<organism evidence="2 3">
    <name type="scientific">Chlamydomonas eustigma</name>
    <dbReference type="NCBI Taxonomy" id="1157962"/>
    <lineage>
        <taxon>Eukaryota</taxon>
        <taxon>Viridiplantae</taxon>
        <taxon>Chlorophyta</taxon>
        <taxon>core chlorophytes</taxon>
        <taxon>Chlorophyceae</taxon>
        <taxon>CS clade</taxon>
        <taxon>Chlamydomonadales</taxon>
        <taxon>Chlamydomonadaceae</taxon>
        <taxon>Chlamydomonas</taxon>
    </lineage>
</organism>
<protein>
    <recommendedName>
        <fullName evidence="4">Glucose-induced degradation protein 4 homolog</fullName>
    </recommendedName>
</protein>
<dbReference type="GO" id="GO:0043161">
    <property type="term" value="P:proteasome-mediated ubiquitin-dependent protein catabolic process"/>
    <property type="evidence" value="ECO:0007669"/>
    <property type="project" value="TreeGrafter"/>
</dbReference>
<evidence type="ECO:0008006" key="4">
    <source>
        <dbReference type="Google" id="ProtNLM"/>
    </source>
</evidence>
<keyword evidence="3" id="KW-1185">Reference proteome</keyword>
<dbReference type="GO" id="GO:0006623">
    <property type="term" value="P:protein targeting to vacuole"/>
    <property type="evidence" value="ECO:0007669"/>
    <property type="project" value="TreeGrafter"/>
</dbReference>
<dbReference type="Pfam" id="PF09783">
    <property type="entry name" value="Vac_ImportDeg"/>
    <property type="match status" value="1"/>
</dbReference>
<dbReference type="EMBL" id="BEGY01000039">
    <property type="protein sequence ID" value="GAX79125.1"/>
    <property type="molecule type" value="Genomic_DNA"/>
</dbReference>
<reference evidence="2 3" key="1">
    <citation type="submission" date="2017-08" db="EMBL/GenBank/DDBJ databases">
        <title>Acidophilic green algal genome provides insights into adaptation to an acidic environment.</title>
        <authorList>
            <person name="Hirooka S."/>
            <person name="Hirose Y."/>
            <person name="Kanesaki Y."/>
            <person name="Higuchi S."/>
            <person name="Fujiwara T."/>
            <person name="Onuma R."/>
            <person name="Era A."/>
            <person name="Ohbayashi R."/>
            <person name="Uzuka A."/>
            <person name="Nozaki H."/>
            <person name="Yoshikawa H."/>
            <person name="Miyagishima S.Y."/>
        </authorList>
    </citation>
    <scope>NUCLEOTIDE SEQUENCE [LARGE SCALE GENOMIC DNA]</scope>
    <source>
        <strain evidence="2 3">NIES-2499</strain>
    </source>
</reference>
<dbReference type="STRING" id="1157962.A0A250X7T5"/>
<comment type="caution">
    <text evidence="2">The sequence shown here is derived from an EMBL/GenBank/DDBJ whole genome shotgun (WGS) entry which is preliminary data.</text>
</comment>
<dbReference type="OrthoDB" id="62at2759"/>
<dbReference type="GO" id="GO:0034657">
    <property type="term" value="C:GID complex"/>
    <property type="evidence" value="ECO:0007669"/>
    <property type="project" value="TreeGrafter"/>
</dbReference>
<accession>A0A250X7T5</accession>
<dbReference type="GO" id="GO:0007039">
    <property type="term" value="P:protein catabolic process in the vacuole"/>
    <property type="evidence" value="ECO:0007669"/>
    <property type="project" value="TreeGrafter"/>
</dbReference>
<evidence type="ECO:0000313" key="3">
    <source>
        <dbReference type="Proteomes" id="UP000232323"/>
    </source>
</evidence>